<reference evidence="1 2" key="1">
    <citation type="submission" date="2018-05" db="EMBL/GenBank/DDBJ databases">
        <title>Genomic diversity of pathogens causing Blackleg of Potato in Pakistan.</title>
        <authorList>
            <person name="Sarfraz S."/>
            <person name="Riaz K."/>
            <person name="Oulghazi S."/>
            <person name="Cigna J."/>
            <person name="Sahi S.T."/>
            <person name="Khan S.H."/>
            <person name="Hameed A."/>
            <person name="Faure D."/>
        </authorList>
    </citation>
    <scope>NUCLEOTIDE SEQUENCE [LARGE SCALE GENOMIC DNA]</scope>
    <source>
        <strain evidence="1 2">SS70</strain>
    </source>
</reference>
<comment type="caution">
    <text evidence="1">The sequence shown here is derived from an EMBL/GenBank/DDBJ whole genome shotgun (WGS) entry which is preliminary data.</text>
</comment>
<dbReference type="RefSeq" id="WP_109105128.1">
    <property type="nucleotide sequence ID" value="NZ_JALDNR010000037.1"/>
</dbReference>
<name>A0AAX1C785_9GAMM</name>
<evidence type="ECO:0000313" key="1">
    <source>
        <dbReference type="EMBL" id="PWD73984.1"/>
    </source>
</evidence>
<evidence type="ECO:0000313" key="2">
    <source>
        <dbReference type="Proteomes" id="UP000245055"/>
    </source>
</evidence>
<organism evidence="1 2">
    <name type="scientific">Dickeya dianthicola</name>
    <dbReference type="NCBI Taxonomy" id="204039"/>
    <lineage>
        <taxon>Bacteria</taxon>
        <taxon>Pseudomonadati</taxon>
        <taxon>Pseudomonadota</taxon>
        <taxon>Gammaproteobacteria</taxon>
        <taxon>Enterobacterales</taxon>
        <taxon>Pectobacteriaceae</taxon>
        <taxon>Dickeya</taxon>
    </lineage>
</organism>
<gene>
    <name evidence="1" type="ORF">DF213_10060</name>
</gene>
<dbReference type="EMBL" id="QESZ01000012">
    <property type="protein sequence ID" value="PWD73984.1"/>
    <property type="molecule type" value="Genomic_DNA"/>
</dbReference>
<dbReference type="AlphaFoldDB" id="A0AAX1C785"/>
<evidence type="ECO:0008006" key="3">
    <source>
        <dbReference type="Google" id="ProtNLM"/>
    </source>
</evidence>
<accession>A0AAX1C785</accession>
<protein>
    <recommendedName>
        <fullName evidence="3">Apea-like HEPN domain-containing protein</fullName>
    </recommendedName>
</protein>
<sequence>MQNPNNATFHYCCIYAAKGIIDPNQKLDSALLKEENVVVRLLGSDAYENLVGRIVSPAGKKEIEDLDDKAREKLELRRNSLLLQALHHAVIHVESCLPLDIVRSYHEENSELPAYVKAPLKKNAERAFKSVSAAMTFARGSFLSKNYDFIHEQYYVTDDQSTVIQKLHPTTISDGDLMTKLSMGEVQVTEKLASILYYDKEINKIIDIYSESLTPYKSGHLHAFIAAWTALEMFVATQFKEIQSSVAININGTAAHNDFSSRMLAVMKDKYRLVDKFAALSSYYEDADADEDIAVLKSIKEIRDKFFHTMEGEIKDLPLDQTRELISKYLQIYLERKCEGFVFQKAAR</sequence>
<proteinExistence type="predicted"/>
<dbReference type="Proteomes" id="UP000245055">
    <property type="component" value="Unassembled WGS sequence"/>
</dbReference>